<comment type="similarity">
    <text evidence="4">Belongs to the DeoC/FbaB aldolase family. FbaB subfamily.</text>
</comment>
<evidence type="ECO:0000313" key="6">
    <source>
        <dbReference type="Proteomes" id="UP000230935"/>
    </source>
</evidence>
<dbReference type="InterPro" id="IPR013785">
    <property type="entry name" value="Aldolase_TIM"/>
</dbReference>
<dbReference type="InterPro" id="IPR050456">
    <property type="entry name" value="DeoC/FbaB_aldolase"/>
</dbReference>
<evidence type="ECO:0000313" key="5">
    <source>
        <dbReference type="EMBL" id="PIS04934.1"/>
    </source>
</evidence>
<dbReference type="GO" id="GO:0004332">
    <property type="term" value="F:fructose-bisphosphate aldolase activity"/>
    <property type="evidence" value="ECO:0007669"/>
    <property type="project" value="UniProtKB-EC"/>
</dbReference>
<dbReference type="Pfam" id="PF01791">
    <property type="entry name" value="DeoC"/>
    <property type="match status" value="1"/>
</dbReference>
<evidence type="ECO:0000256" key="4">
    <source>
        <dbReference type="ARBA" id="ARBA00049653"/>
    </source>
</evidence>
<name>A0A2H0W0R2_9BACT</name>
<accession>A0A2H0W0R2</accession>
<keyword evidence="2 5" id="KW-0456">Lyase</keyword>
<dbReference type="AlphaFoldDB" id="A0A2H0W0R2"/>
<evidence type="ECO:0000256" key="3">
    <source>
        <dbReference type="ARBA" id="ARBA00023270"/>
    </source>
</evidence>
<organism evidence="5 6">
    <name type="scientific">Candidatus Buchananbacteria bacterium CG10_big_fil_rev_8_21_14_0_10_42_9</name>
    <dbReference type="NCBI Taxonomy" id="1974526"/>
    <lineage>
        <taxon>Bacteria</taxon>
        <taxon>Candidatus Buchananiibacteriota</taxon>
    </lineage>
</organism>
<dbReference type="SMART" id="SM01133">
    <property type="entry name" value="DeoC"/>
    <property type="match status" value="1"/>
</dbReference>
<reference evidence="6" key="1">
    <citation type="submission" date="2017-09" db="EMBL/GenBank/DDBJ databases">
        <title>Depth-based differentiation of microbial function through sediment-hosted aquifers and enrichment of novel symbionts in the deep terrestrial subsurface.</title>
        <authorList>
            <person name="Probst A.J."/>
            <person name="Ladd B."/>
            <person name="Jarett J.K."/>
            <person name="Geller-Mcgrath D.E."/>
            <person name="Sieber C.M.K."/>
            <person name="Emerson J.B."/>
            <person name="Anantharaman K."/>
            <person name="Thomas B.C."/>
            <person name="Malmstrom R."/>
            <person name="Stieglmeier M."/>
            <person name="Klingl A."/>
            <person name="Woyke T."/>
            <person name="Ryan C.M."/>
            <person name="Banfield J.F."/>
        </authorList>
    </citation>
    <scope>NUCLEOTIDE SEQUENCE [LARGE SCALE GENOMIC DNA]</scope>
</reference>
<gene>
    <name evidence="5" type="ORF">COT81_03900</name>
</gene>
<dbReference type="NCBIfam" id="NF006707">
    <property type="entry name" value="PRK09250.1-4"/>
    <property type="match status" value="1"/>
</dbReference>
<protein>
    <recommendedName>
        <fullName evidence="1">fructose-bisphosphate aldolase</fullName>
        <ecNumber evidence="1">4.1.2.13</ecNumber>
    </recommendedName>
</protein>
<dbReference type="PANTHER" id="PTHR47916">
    <property type="entry name" value="FRUCTOSE-BISPHOSPHATE ALDOLASE CLASS 1"/>
    <property type="match status" value="1"/>
</dbReference>
<sequence>MSIDIQKLLGGEAKDLLSYKAKVGMDLLELPGPDFMDRVFSISNRSRAVIKNMEKFRNTGRLAGSGYVSILPVDQGVEHTAGASFAPNPIYFDPDNICKLAVEAGCNAVATTVGVLSMVSKKYAGKVPFLAKINHNEILTYPQTYDQILFASVQQAYDLGAVAIGATIYFGSQESDRQIQEIAQAFELAHQKGMFTVAWCYLRNSEFKKGGKDYHTSADMTGQANHLAASIGADIVKQKFPEVNGGFEALKFGKTHAKMYTDLSSDNPIDLVRYQVLNGYAGRVGLINSGGESKGAGDLEEVVRTAVINKRAGGTGMITGRKAFKKSMDEGIELLHAVQDVYLSNEVTIA</sequence>
<comment type="caution">
    <text evidence="5">The sequence shown here is derived from an EMBL/GenBank/DDBJ whole genome shotgun (WGS) entry which is preliminary data.</text>
</comment>
<dbReference type="InterPro" id="IPR002915">
    <property type="entry name" value="DeoC/FbaB/LacD_aldolase"/>
</dbReference>
<dbReference type="Proteomes" id="UP000230935">
    <property type="component" value="Unassembled WGS sequence"/>
</dbReference>
<dbReference type="InterPro" id="IPR041720">
    <property type="entry name" value="FbaB-like"/>
</dbReference>
<dbReference type="PANTHER" id="PTHR47916:SF4">
    <property type="entry name" value="FRUCTOSE-BISPHOSPHATE ALDOLASE CLASS 1"/>
    <property type="match status" value="1"/>
</dbReference>
<dbReference type="SUPFAM" id="SSF51569">
    <property type="entry name" value="Aldolase"/>
    <property type="match status" value="1"/>
</dbReference>
<evidence type="ECO:0000256" key="1">
    <source>
        <dbReference type="ARBA" id="ARBA00013068"/>
    </source>
</evidence>
<dbReference type="EC" id="4.1.2.13" evidence="1"/>
<proteinExistence type="inferred from homology"/>
<dbReference type="EMBL" id="PEZZ01000030">
    <property type="protein sequence ID" value="PIS04934.1"/>
    <property type="molecule type" value="Genomic_DNA"/>
</dbReference>
<dbReference type="CDD" id="cd00958">
    <property type="entry name" value="DhnA"/>
    <property type="match status" value="1"/>
</dbReference>
<evidence type="ECO:0000256" key="2">
    <source>
        <dbReference type="ARBA" id="ARBA00023239"/>
    </source>
</evidence>
<keyword evidence="3" id="KW-0704">Schiff base</keyword>
<dbReference type="Gene3D" id="3.20.20.70">
    <property type="entry name" value="Aldolase class I"/>
    <property type="match status" value="1"/>
</dbReference>